<comment type="caution">
    <text evidence="2">The sequence shown here is derived from an EMBL/GenBank/DDBJ whole genome shotgun (WGS) entry which is preliminary data.</text>
</comment>
<evidence type="ECO:0000313" key="3">
    <source>
        <dbReference type="Proteomes" id="UP000632454"/>
    </source>
</evidence>
<proteinExistence type="predicted"/>
<keyword evidence="3" id="KW-1185">Reference proteome</keyword>
<keyword evidence="1" id="KW-0812">Transmembrane</keyword>
<sequence>MEVSALRVLLSARGIAMVVVLAAIGAALAIGWTAMVAPSYTSTARVYIGVAAPYVGFSAPPGVASFPRERLDVYSTLASSESVLDDAKRIARTDDSTSQLRASLTLSSPAETSLLDITITSSSPGDASRSANGVARALVEAIRGVDAPSPIRGDLVEPAVTPTSRSAPFTRRNLVLGSLLGAALGIIAALRPALRREMADDANEPSQTEGVVRR</sequence>
<gene>
    <name evidence="2" type="ORF">GCM10007298_18600</name>
</gene>
<accession>A0ABQ1UMW8</accession>
<dbReference type="Proteomes" id="UP000632454">
    <property type="component" value="Unassembled WGS sequence"/>
</dbReference>
<name>A0ABQ1UMW8_9NOCA</name>
<evidence type="ECO:0000313" key="2">
    <source>
        <dbReference type="EMBL" id="GGF22947.1"/>
    </source>
</evidence>
<keyword evidence="1" id="KW-0472">Membrane</keyword>
<feature type="transmembrane region" description="Helical" evidence="1">
    <location>
        <begin position="15"/>
        <end position="37"/>
    </location>
</feature>
<feature type="transmembrane region" description="Helical" evidence="1">
    <location>
        <begin position="174"/>
        <end position="194"/>
    </location>
</feature>
<organism evidence="2 3">
    <name type="scientific">Williamsia phyllosphaerae</name>
    <dbReference type="NCBI Taxonomy" id="885042"/>
    <lineage>
        <taxon>Bacteria</taxon>
        <taxon>Bacillati</taxon>
        <taxon>Actinomycetota</taxon>
        <taxon>Actinomycetes</taxon>
        <taxon>Mycobacteriales</taxon>
        <taxon>Nocardiaceae</taxon>
        <taxon>Williamsia</taxon>
    </lineage>
</organism>
<keyword evidence="1" id="KW-1133">Transmembrane helix</keyword>
<dbReference type="PANTHER" id="PTHR32309">
    <property type="entry name" value="TYROSINE-PROTEIN KINASE"/>
    <property type="match status" value="1"/>
</dbReference>
<dbReference type="InterPro" id="IPR050445">
    <property type="entry name" value="Bact_polysacc_biosynth/exp"/>
</dbReference>
<evidence type="ECO:0000256" key="1">
    <source>
        <dbReference type="SAM" id="Phobius"/>
    </source>
</evidence>
<dbReference type="PANTHER" id="PTHR32309:SF31">
    <property type="entry name" value="CAPSULAR EXOPOLYSACCHARIDE FAMILY"/>
    <property type="match status" value="1"/>
</dbReference>
<evidence type="ECO:0008006" key="4">
    <source>
        <dbReference type="Google" id="ProtNLM"/>
    </source>
</evidence>
<protein>
    <recommendedName>
        <fullName evidence="4">Capsular polysaccharide biosynthesis protein YwqC</fullName>
    </recommendedName>
</protein>
<dbReference type="EMBL" id="BMCS01000001">
    <property type="protein sequence ID" value="GGF22947.1"/>
    <property type="molecule type" value="Genomic_DNA"/>
</dbReference>
<reference evidence="3" key="1">
    <citation type="journal article" date="2019" name="Int. J. Syst. Evol. Microbiol.">
        <title>The Global Catalogue of Microorganisms (GCM) 10K type strain sequencing project: providing services to taxonomists for standard genome sequencing and annotation.</title>
        <authorList>
            <consortium name="The Broad Institute Genomics Platform"/>
            <consortium name="The Broad Institute Genome Sequencing Center for Infectious Disease"/>
            <person name="Wu L."/>
            <person name="Ma J."/>
        </authorList>
    </citation>
    <scope>NUCLEOTIDE SEQUENCE [LARGE SCALE GENOMIC DNA]</scope>
    <source>
        <strain evidence="3">CCM 7855</strain>
    </source>
</reference>